<dbReference type="GO" id="GO:1990904">
    <property type="term" value="C:ribonucleoprotein complex"/>
    <property type="evidence" value="ECO:0007669"/>
    <property type="project" value="UniProtKB-KW"/>
</dbReference>
<feature type="compositionally biased region" description="Acidic residues" evidence="10">
    <location>
        <begin position="733"/>
        <end position="748"/>
    </location>
</feature>
<name>A0A6G1LJJ6_9PEZI</name>
<feature type="region of interest" description="Disordered" evidence="10">
    <location>
        <begin position="721"/>
        <end position="761"/>
    </location>
</feature>
<dbReference type="Pfam" id="PF12829">
    <property type="entry name" value="Mhr1"/>
    <property type="match status" value="1"/>
</dbReference>
<comment type="subcellular location">
    <subcellularLocation>
        <location evidence="1">Mitochondrion</location>
    </subcellularLocation>
</comment>
<dbReference type="OrthoDB" id="5333655at2759"/>
<feature type="region of interest" description="Disordered" evidence="10">
    <location>
        <begin position="549"/>
        <end position="648"/>
    </location>
</feature>
<evidence type="ECO:0000256" key="7">
    <source>
        <dbReference type="ARBA" id="ARBA00023274"/>
    </source>
</evidence>
<keyword evidence="6" id="KW-0804">Transcription</keyword>
<keyword evidence="7" id="KW-0687">Ribonucleoprotein</keyword>
<evidence type="ECO:0000256" key="4">
    <source>
        <dbReference type="ARBA" id="ARBA00023015"/>
    </source>
</evidence>
<dbReference type="PANTHER" id="PTHR28184">
    <property type="entry name" value="MITOCHONDRIAL HOMOLOGOUS RECOMBINATION PROTEIN 1"/>
    <property type="match status" value="1"/>
</dbReference>
<keyword evidence="5" id="KW-0496">Mitochondrion</keyword>
<evidence type="ECO:0000256" key="10">
    <source>
        <dbReference type="SAM" id="MobiDB-lite"/>
    </source>
</evidence>
<accession>A0A6G1LJJ6</accession>
<evidence type="ECO:0000256" key="8">
    <source>
        <dbReference type="ARBA" id="ARBA00035185"/>
    </source>
</evidence>
<feature type="compositionally biased region" description="Basic and acidic residues" evidence="10">
    <location>
        <begin position="586"/>
        <end position="596"/>
    </location>
</feature>
<dbReference type="AlphaFoldDB" id="A0A6G1LJJ6"/>
<dbReference type="GO" id="GO:0003735">
    <property type="term" value="F:structural constituent of ribosome"/>
    <property type="evidence" value="ECO:0007669"/>
    <property type="project" value="TreeGrafter"/>
</dbReference>
<dbReference type="GO" id="GO:0000150">
    <property type="term" value="F:DNA strand exchange activity"/>
    <property type="evidence" value="ECO:0007669"/>
    <property type="project" value="InterPro"/>
</dbReference>
<protein>
    <recommendedName>
        <fullName evidence="8">Large ribosomal subunit protein mL67</fullName>
    </recommendedName>
</protein>
<evidence type="ECO:0000313" key="12">
    <source>
        <dbReference type="Proteomes" id="UP000799436"/>
    </source>
</evidence>
<dbReference type="PANTHER" id="PTHR28184:SF1">
    <property type="entry name" value="LARGE RIBOSOMAL SUBUNIT PROTEIN ML67"/>
    <property type="match status" value="1"/>
</dbReference>
<evidence type="ECO:0000313" key="11">
    <source>
        <dbReference type="EMBL" id="KAF2773133.1"/>
    </source>
</evidence>
<proteinExistence type="inferred from homology"/>
<dbReference type="InterPro" id="IPR024629">
    <property type="entry name" value="Ribosomal_mL67"/>
</dbReference>
<feature type="compositionally biased region" description="Polar residues" evidence="10">
    <location>
        <begin position="610"/>
        <end position="620"/>
    </location>
</feature>
<feature type="region of interest" description="Disordered" evidence="10">
    <location>
        <begin position="781"/>
        <end position="804"/>
    </location>
</feature>
<evidence type="ECO:0000256" key="5">
    <source>
        <dbReference type="ARBA" id="ARBA00023128"/>
    </source>
</evidence>
<keyword evidence="3" id="KW-0689">Ribosomal protein</keyword>
<evidence type="ECO:0000256" key="2">
    <source>
        <dbReference type="ARBA" id="ARBA00010741"/>
    </source>
</evidence>
<gene>
    <name evidence="11" type="ORF">EJ03DRAFT_324187</name>
</gene>
<sequence length="840" mass="95703">MRRPGLKGLPKGNGRYIYAYCHVRTKQVVYSLTQTLDNYRALKQLPDLGANNKDAVLRKDLWKPLYTLCLPEGDDGRAQGLAAFQRLREWRKLHELNWEMPESLKMPYTEEHLDEKFKGRLENRNGNKTEHPHDLAKRAKKRMRVRLIQDQKANSIADLAAVLLGQEDLAAEKTQWKAVKRAEERAREVEEMRYLAEQAKQGGIEKLEAEIRDLEKRLEKVLAGEEDVEGFKRTRLRREIQSLELKQVRMEFAFRAVTRAEREAQRVKVHVSEHSAQIKVAREFAELAETDVETEAAGYEAKVTELKAESASNGEKEPIVADPEQGVEARERARFDHQARLHQIQLARAKKGGSTFDGNWLPAVDDLQKHLLDYKMKLAKDTNEQMRQKVMDRIEAEAAQWRALRAQPDFVVESNLYEGSKAARAHELRYLAEIADKTALQRIRSRIQKRQNLLDNGAGPEREATQAVLNRLRITERYMQLAATAAAKNISTDMMAEANAIRTSVFEFAVRRAKENILTAQRAKKPNEFLQPLERELVEAQEVLQEVRDTGATTAERNAAKRRQRLADKVQAERASRPELFSSKLEPMEEAQRDSEESTEANEAAVPEQSAVSPEQSAAASTGIGWASRLPSFPGHTKEPLPKRFKKEVKQRSLTAPIYSTEGVTIKWQNIFDAEFAEKWPANVQHQRMGWTRFTAPHARAAPIDDLAEHTVREGRRSKQYALSAPLPGTAAAEEEPASQIEEGESYAEGDKALEAEAEQRDTIVRVAKSQILRKVKELAEQQARNERRSKRYHNDAVKAERLGKEVEPMEEYFAQLRGRAQGSESSVEDNHPSYESVQA</sequence>
<organism evidence="11 12">
    <name type="scientific">Teratosphaeria nubilosa</name>
    <dbReference type="NCBI Taxonomy" id="161662"/>
    <lineage>
        <taxon>Eukaryota</taxon>
        <taxon>Fungi</taxon>
        <taxon>Dikarya</taxon>
        <taxon>Ascomycota</taxon>
        <taxon>Pezizomycotina</taxon>
        <taxon>Dothideomycetes</taxon>
        <taxon>Dothideomycetidae</taxon>
        <taxon>Mycosphaerellales</taxon>
        <taxon>Teratosphaeriaceae</taxon>
        <taxon>Teratosphaeria</taxon>
    </lineage>
</organism>
<evidence type="ECO:0000256" key="6">
    <source>
        <dbReference type="ARBA" id="ARBA00023163"/>
    </source>
</evidence>
<evidence type="ECO:0000256" key="3">
    <source>
        <dbReference type="ARBA" id="ARBA00022980"/>
    </source>
</evidence>
<dbReference type="GO" id="GO:0005840">
    <property type="term" value="C:ribosome"/>
    <property type="evidence" value="ECO:0007669"/>
    <property type="project" value="UniProtKB-KW"/>
</dbReference>
<reference evidence="11" key="1">
    <citation type="journal article" date="2020" name="Stud. Mycol.">
        <title>101 Dothideomycetes genomes: a test case for predicting lifestyles and emergence of pathogens.</title>
        <authorList>
            <person name="Haridas S."/>
            <person name="Albert R."/>
            <person name="Binder M."/>
            <person name="Bloem J."/>
            <person name="Labutti K."/>
            <person name="Salamov A."/>
            <person name="Andreopoulos B."/>
            <person name="Baker S."/>
            <person name="Barry K."/>
            <person name="Bills G."/>
            <person name="Bluhm B."/>
            <person name="Cannon C."/>
            <person name="Castanera R."/>
            <person name="Culley D."/>
            <person name="Daum C."/>
            <person name="Ezra D."/>
            <person name="Gonzalez J."/>
            <person name="Henrissat B."/>
            <person name="Kuo A."/>
            <person name="Liang C."/>
            <person name="Lipzen A."/>
            <person name="Lutzoni F."/>
            <person name="Magnuson J."/>
            <person name="Mondo S."/>
            <person name="Nolan M."/>
            <person name="Ohm R."/>
            <person name="Pangilinan J."/>
            <person name="Park H.-J."/>
            <person name="Ramirez L."/>
            <person name="Alfaro M."/>
            <person name="Sun H."/>
            <person name="Tritt A."/>
            <person name="Yoshinaga Y."/>
            <person name="Zwiers L.-H."/>
            <person name="Turgeon B."/>
            <person name="Goodwin S."/>
            <person name="Spatafora J."/>
            <person name="Crous P."/>
            <person name="Grigoriev I."/>
        </authorList>
    </citation>
    <scope>NUCLEOTIDE SEQUENCE</scope>
    <source>
        <strain evidence="11">CBS 116005</strain>
    </source>
</reference>
<keyword evidence="4" id="KW-0805">Transcription regulation</keyword>
<dbReference type="EMBL" id="ML995812">
    <property type="protein sequence ID" value="KAF2773133.1"/>
    <property type="molecule type" value="Genomic_DNA"/>
</dbReference>
<dbReference type="Proteomes" id="UP000799436">
    <property type="component" value="Unassembled WGS sequence"/>
</dbReference>
<evidence type="ECO:0000256" key="9">
    <source>
        <dbReference type="SAM" id="Coils"/>
    </source>
</evidence>
<dbReference type="GO" id="GO:0005739">
    <property type="term" value="C:mitochondrion"/>
    <property type="evidence" value="ECO:0007669"/>
    <property type="project" value="UniProtKB-SubCell"/>
</dbReference>
<keyword evidence="12" id="KW-1185">Reference proteome</keyword>
<keyword evidence="9" id="KW-0175">Coiled coil</keyword>
<dbReference type="GO" id="GO:0003697">
    <property type="term" value="F:single-stranded DNA binding"/>
    <property type="evidence" value="ECO:0007669"/>
    <property type="project" value="InterPro"/>
</dbReference>
<feature type="region of interest" description="Disordered" evidence="10">
    <location>
        <begin position="817"/>
        <end position="840"/>
    </location>
</feature>
<feature type="coiled-coil region" evidence="9">
    <location>
        <begin position="179"/>
        <end position="224"/>
    </location>
</feature>
<evidence type="ECO:0000256" key="1">
    <source>
        <dbReference type="ARBA" id="ARBA00004173"/>
    </source>
</evidence>
<feature type="compositionally biased region" description="Basic and acidic residues" evidence="10">
    <location>
        <begin position="749"/>
        <end position="761"/>
    </location>
</feature>
<feature type="compositionally biased region" description="Basic and acidic residues" evidence="10">
    <location>
        <begin position="565"/>
        <end position="577"/>
    </location>
</feature>
<comment type="similarity">
    <text evidence="2">Belongs to the mitochondrion-specific ribosomal protein mL67 family.</text>
</comment>